<dbReference type="GO" id="GO:0006508">
    <property type="term" value="P:proteolysis"/>
    <property type="evidence" value="ECO:0007669"/>
    <property type="project" value="UniProtKB-KW"/>
</dbReference>
<name>A0A2Z3H013_9BACT</name>
<keyword evidence="2 5" id="KW-0645">Protease</keyword>
<organism evidence="5 6">
    <name type="scientific">Gemmata obscuriglobus</name>
    <dbReference type="NCBI Taxonomy" id="114"/>
    <lineage>
        <taxon>Bacteria</taxon>
        <taxon>Pseudomonadati</taxon>
        <taxon>Planctomycetota</taxon>
        <taxon>Planctomycetia</taxon>
        <taxon>Gemmatales</taxon>
        <taxon>Gemmataceae</taxon>
        <taxon>Gemmata</taxon>
    </lineage>
</organism>
<keyword evidence="3" id="KW-0378">Hydrolase</keyword>
<dbReference type="Proteomes" id="UP000245802">
    <property type="component" value="Chromosome"/>
</dbReference>
<accession>A0A2Z3H013</accession>
<dbReference type="NCBIfam" id="TIGR01543">
    <property type="entry name" value="proheadase_HK97"/>
    <property type="match status" value="1"/>
</dbReference>
<keyword evidence="1" id="KW-1188">Viral release from host cell</keyword>
<keyword evidence="6" id="KW-1185">Reference proteome</keyword>
<evidence type="ECO:0000256" key="3">
    <source>
        <dbReference type="ARBA" id="ARBA00022801"/>
    </source>
</evidence>
<dbReference type="EMBL" id="CP025958">
    <property type="protein sequence ID" value="AWM39353.1"/>
    <property type="molecule type" value="Genomic_DNA"/>
</dbReference>
<feature type="domain" description="Prohead serine protease" evidence="4">
    <location>
        <begin position="21"/>
        <end position="170"/>
    </location>
</feature>
<dbReference type="KEGG" id="gog:C1280_21775"/>
<dbReference type="GO" id="GO:0008233">
    <property type="term" value="F:peptidase activity"/>
    <property type="evidence" value="ECO:0007669"/>
    <property type="project" value="UniProtKB-KW"/>
</dbReference>
<sequence>MPNPLYTRNARGLPVDLHTRGGKPVITGYAAVFYNPADPGTEYRMFEDMVERIMPGAFDKTLREGDVRALFNHRDDNILGRVRAGTLRVWTDQRGLKYEIDPPDTTAGRDVVESIRRGDVTGSSFMFRPVSNTYRDVDGLYIVERNAVELYDVGPVTFPAYTATDTGVRAEVNEWIKSRSGISHAAVKARARAVEVMLAMAN</sequence>
<gene>
    <name evidence="5" type="ORF">C1280_21775</name>
</gene>
<dbReference type="Pfam" id="PF04586">
    <property type="entry name" value="Peptidase_S78"/>
    <property type="match status" value="1"/>
</dbReference>
<dbReference type="AlphaFoldDB" id="A0A2Z3H013"/>
<dbReference type="RefSeq" id="WP_010033818.1">
    <property type="nucleotide sequence ID" value="NZ_CP025958.1"/>
</dbReference>
<dbReference type="InterPro" id="IPR006433">
    <property type="entry name" value="Prohead_protease"/>
</dbReference>
<evidence type="ECO:0000256" key="2">
    <source>
        <dbReference type="ARBA" id="ARBA00022670"/>
    </source>
</evidence>
<evidence type="ECO:0000313" key="6">
    <source>
        <dbReference type="Proteomes" id="UP000245802"/>
    </source>
</evidence>
<protein>
    <submittedName>
        <fullName evidence="5">HK97 family phage prohead protease</fullName>
    </submittedName>
</protein>
<proteinExistence type="predicted"/>
<dbReference type="InterPro" id="IPR054613">
    <property type="entry name" value="Peptidase_S78_dom"/>
</dbReference>
<evidence type="ECO:0000313" key="5">
    <source>
        <dbReference type="EMBL" id="AWM39353.1"/>
    </source>
</evidence>
<reference evidence="5 6" key="1">
    <citation type="submission" date="2018-01" db="EMBL/GenBank/DDBJ databases">
        <title>G. obscuriglobus.</title>
        <authorList>
            <person name="Franke J."/>
            <person name="Blomberg W."/>
            <person name="Selmecki A."/>
        </authorList>
    </citation>
    <scope>NUCLEOTIDE SEQUENCE [LARGE SCALE GENOMIC DNA]</scope>
    <source>
        <strain evidence="5 6">DSM 5831</strain>
    </source>
</reference>
<evidence type="ECO:0000259" key="4">
    <source>
        <dbReference type="Pfam" id="PF04586"/>
    </source>
</evidence>
<evidence type="ECO:0000256" key="1">
    <source>
        <dbReference type="ARBA" id="ARBA00022612"/>
    </source>
</evidence>
<dbReference type="OrthoDB" id="272868at2"/>